<evidence type="ECO:0000313" key="7">
    <source>
        <dbReference type="Proteomes" id="UP000316621"/>
    </source>
</evidence>
<evidence type="ECO:0000256" key="2">
    <source>
        <dbReference type="ARBA" id="ARBA00022527"/>
    </source>
</evidence>
<keyword evidence="2" id="KW-0808">Transferase</keyword>
<dbReference type="PANTHER" id="PTHR47985">
    <property type="entry name" value="OS07G0668900 PROTEIN"/>
    <property type="match status" value="1"/>
</dbReference>
<dbReference type="InterPro" id="IPR000719">
    <property type="entry name" value="Prot_kinase_dom"/>
</dbReference>
<keyword evidence="4" id="KW-0547">Nucleotide-binding</keyword>
<feature type="domain" description="Protein kinase" evidence="5">
    <location>
        <begin position="32"/>
        <end position="91"/>
    </location>
</feature>
<dbReference type="PROSITE" id="PS50011">
    <property type="entry name" value="PROTEIN_KINASE_DOM"/>
    <property type="match status" value="1"/>
</dbReference>
<accession>A0A4Y7KXA7</accession>
<keyword evidence="7" id="KW-1185">Reference proteome</keyword>
<keyword evidence="2" id="KW-0723">Serine/threonine-protein kinase</keyword>
<keyword evidence="3" id="KW-0472">Membrane</keyword>
<evidence type="ECO:0000259" key="5">
    <source>
        <dbReference type="PROSITE" id="PS50011"/>
    </source>
</evidence>
<reference evidence="6 7" key="1">
    <citation type="journal article" date="2018" name="Science">
        <title>The opium poppy genome and morphinan production.</title>
        <authorList>
            <person name="Guo L."/>
            <person name="Winzer T."/>
            <person name="Yang X."/>
            <person name="Li Y."/>
            <person name="Ning Z."/>
            <person name="He Z."/>
            <person name="Teodor R."/>
            <person name="Lu Y."/>
            <person name="Bowser T.A."/>
            <person name="Graham I.A."/>
            <person name="Ye K."/>
        </authorList>
    </citation>
    <scope>NUCLEOTIDE SEQUENCE [LARGE SCALE GENOMIC DNA]</scope>
    <source>
        <strain evidence="7">cv. HN1</strain>
        <tissue evidence="6">Leaves</tissue>
    </source>
</reference>
<protein>
    <recommendedName>
        <fullName evidence="5">Protein kinase domain-containing protein</fullName>
    </recommendedName>
</protein>
<dbReference type="EMBL" id="CM010723">
    <property type="protein sequence ID" value="RZC76565.1"/>
    <property type="molecule type" value="Genomic_DNA"/>
</dbReference>
<dbReference type="InterPro" id="IPR017441">
    <property type="entry name" value="Protein_kinase_ATP_BS"/>
</dbReference>
<name>A0A4Y7KXA7_PAPSO</name>
<dbReference type="AlphaFoldDB" id="A0A4Y7KXA7"/>
<dbReference type="Gene3D" id="3.30.200.20">
    <property type="entry name" value="Phosphorylase Kinase, domain 1"/>
    <property type="match status" value="1"/>
</dbReference>
<sequence length="91" mass="10161">MPSNTNLNRLTLIKGTLDAKKESLKDAATKNFKTQCLVGEGGFGRVYKGRLESTNQGVAFKKLDRNGFQGNKEFLVEVLMLSLVFYFTIPI</sequence>
<dbReference type="GO" id="GO:0004674">
    <property type="term" value="F:protein serine/threonine kinase activity"/>
    <property type="evidence" value="ECO:0007669"/>
    <property type="project" value="UniProtKB-KW"/>
</dbReference>
<organism evidence="6 7">
    <name type="scientific">Papaver somniferum</name>
    <name type="common">Opium poppy</name>
    <dbReference type="NCBI Taxonomy" id="3469"/>
    <lineage>
        <taxon>Eukaryota</taxon>
        <taxon>Viridiplantae</taxon>
        <taxon>Streptophyta</taxon>
        <taxon>Embryophyta</taxon>
        <taxon>Tracheophyta</taxon>
        <taxon>Spermatophyta</taxon>
        <taxon>Magnoliopsida</taxon>
        <taxon>Ranunculales</taxon>
        <taxon>Papaveraceae</taxon>
        <taxon>Papaveroideae</taxon>
        <taxon>Papaver</taxon>
    </lineage>
</organism>
<keyword evidence="2" id="KW-0418">Kinase</keyword>
<dbReference type="GO" id="GO:0005524">
    <property type="term" value="F:ATP binding"/>
    <property type="evidence" value="ECO:0007669"/>
    <property type="project" value="UniProtKB-UniRule"/>
</dbReference>
<dbReference type="PANTHER" id="PTHR47985:SF4">
    <property type="entry name" value="SERINE_THREONINE-PROTEIN KINASE PBL27"/>
    <property type="match status" value="1"/>
</dbReference>
<dbReference type="Proteomes" id="UP000316621">
    <property type="component" value="Chromosome 9"/>
</dbReference>
<dbReference type="Gramene" id="RZC76565">
    <property type="protein sequence ID" value="RZC76565"/>
    <property type="gene ID" value="C5167_000648"/>
</dbReference>
<proteinExistence type="predicted"/>
<comment type="subcellular location">
    <subcellularLocation>
        <location evidence="1">Membrane</location>
    </subcellularLocation>
</comment>
<evidence type="ECO:0000256" key="4">
    <source>
        <dbReference type="PROSITE-ProRule" id="PRU10141"/>
    </source>
</evidence>
<evidence type="ECO:0000313" key="6">
    <source>
        <dbReference type="EMBL" id="RZC76565.1"/>
    </source>
</evidence>
<dbReference type="SUPFAM" id="SSF56112">
    <property type="entry name" value="Protein kinase-like (PK-like)"/>
    <property type="match status" value="1"/>
</dbReference>
<evidence type="ECO:0000256" key="3">
    <source>
        <dbReference type="ARBA" id="ARBA00023136"/>
    </source>
</evidence>
<gene>
    <name evidence="6" type="ORF">C5167_000648</name>
</gene>
<dbReference type="GO" id="GO:0016020">
    <property type="term" value="C:membrane"/>
    <property type="evidence" value="ECO:0007669"/>
    <property type="project" value="UniProtKB-SubCell"/>
</dbReference>
<dbReference type="InterPro" id="IPR011009">
    <property type="entry name" value="Kinase-like_dom_sf"/>
</dbReference>
<evidence type="ECO:0000256" key="1">
    <source>
        <dbReference type="ARBA" id="ARBA00004370"/>
    </source>
</evidence>
<dbReference type="OMA" id="KICCIAV"/>
<dbReference type="PROSITE" id="PS00107">
    <property type="entry name" value="PROTEIN_KINASE_ATP"/>
    <property type="match status" value="1"/>
</dbReference>
<feature type="binding site" evidence="4">
    <location>
        <position position="61"/>
    </location>
    <ligand>
        <name>ATP</name>
        <dbReference type="ChEBI" id="CHEBI:30616"/>
    </ligand>
</feature>
<keyword evidence="4" id="KW-0067">ATP-binding</keyword>